<evidence type="ECO:0000256" key="4">
    <source>
        <dbReference type="ARBA" id="ARBA00041531"/>
    </source>
</evidence>
<dbReference type="Gene3D" id="3.30.160.20">
    <property type="match status" value="1"/>
</dbReference>
<dbReference type="Proteomes" id="UP000078541">
    <property type="component" value="Unassembled WGS sequence"/>
</dbReference>
<accession>A0A151JUZ4</accession>
<dbReference type="GO" id="GO:0016150">
    <property type="term" value="F:translation release factor activity, codon nonspecific"/>
    <property type="evidence" value="ECO:0007669"/>
    <property type="project" value="TreeGrafter"/>
</dbReference>
<keyword evidence="6" id="KW-0378">Hydrolase</keyword>
<keyword evidence="7" id="KW-1185">Reference proteome</keyword>
<gene>
    <name evidence="6" type="ORF">ALC56_08399</name>
</gene>
<comment type="similarity">
    <text evidence="2">Belongs to the prokaryotic/mitochondrial release factor family. Mitochondrion-specific ribosomal protein mL62 subfamily.</text>
</comment>
<dbReference type="OrthoDB" id="270639at2759"/>
<dbReference type="PANTHER" id="PTHR11075">
    <property type="entry name" value="PEPTIDE CHAIN RELEASE FACTOR"/>
    <property type="match status" value="1"/>
</dbReference>
<evidence type="ECO:0000313" key="6">
    <source>
        <dbReference type="EMBL" id="KYN37232.1"/>
    </source>
</evidence>
<evidence type="ECO:0000256" key="2">
    <source>
        <dbReference type="ARBA" id="ARBA00038225"/>
    </source>
</evidence>
<protein>
    <recommendedName>
        <fullName evidence="3">Large ribosomal subunit protein mL62</fullName>
        <ecNumber evidence="1">3.1.1.29</ecNumber>
    </recommendedName>
    <alternativeName>
        <fullName evidence="4">Peptidyl-tRNA hydrolase ICT1, mitochondrial</fullName>
    </alternativeName>
</protein>
<dbReference type="FunFam" id="3.30.160.20:FF:000046">
    <property type="entry name" value="Peptidyl-tRNA hydrolase ICT1"/>
    <property type="match status" value="1"/>
</dbReference>
<name>A0A151JUZ4_9HYME</name>
<proteinExistence type="inferred from homology"/>
<dbReference type="SUPFAM" id="SSF110916">
    <property type="entry name" value="Peptidyl-tRNA hydrolase domain-like"/>
    <property type="match status" value="1"/>
</dbReference>
<dbReference type="Pfam" id="PF00472">
    <property type="entry name" value="RF-1"/>
    <property type="match status" value="1"/>
</dbReference>
<dbReference type="InterPro" id="IPR052104">
    <property type="entry name" value="Mito_Release_Factor_mL62"/>
</dbReference>
<dbReference type="STRING" id="34720.A0A151JUZ4"/>
<dbReference type="NCBIfam" id="NF006718">
    <property type="entry name" value="PRK09256.1"/>
    <property type="match status" value="1"/>
</dbReference>
<evidence type="ECO:0000256" key="1">
    <source>
        <dbReference type="ARBA" id="ARBA00013260"/>
    </source>
</evidence>
<dbReference type="AlphaFoldDB" id="A0A151JUZ4"/>
<dbReference type="EMBL" id="KQ981724">
    <property type="protein sequence ID" value="KYN37232.1"/>
    <property type="molecule type" value="Genomic_DNA"/>
</dbReference>
<evidence type="ECO:0000256" key="3">
    <source>
        <dbReference type="ARBA" id="ARBA00039441"/>
    </source>
</evidence>
<organism evidence="6 7">
    <name type="scientific">Trachymyrmex septentrionalis</name>
    <dbReference type="NCBI Taxonomy" id="34720"/>
    <lineage>
        <taxon>Eukaryota</taxon>
        <taxon>Metazoa</taxon>
        <taxon>Ecdysozoa</taxon>
        <taxon>Arthropoda</taxon>
        <taxon>Hexapoda</taxon>
        <taxon>Insecta</taxon>
        <taxon>Pterygota</taxon>
        <taxon>Neoptera</taxon>
        <taxon>Endopterygota</taxon>
        <taxon>Hymenoptera</taxon>
        <taxon>Apocrita</taxon>
        <taxon>Aculeata</taxon>
        <taxon>Formicoidea</taxon>
        <taxon>Formicidae</taxon>
        <taxon>Myrmicinae</taxon>
        <taxon>Trachymyrmex</taxon>
    </lineage>
</organism>
<dbReference type="GO" id="GO:0005762">
    <property type="term" value="C:mitochondrial large ribosomal subunit"/>
    <property type="evidence" value="ECO:0007669"/>
    <property type="project" value="TreeGrafter"/>
</dbReference>
<sequence>MNLVRRQCLRILHSNINSQNISYTLGRASSFKSAFSLENLYPGSKLKLHTPTFVPDPKAKFSGYIPLDKVKITYSSSSGPGGQNVNCVNTKVDLRFQVDSAIWLSEEIRTKLVEQYKNKINKDGYLIIKSDLTRSQHLNLADALEKLRAMIRATLVIPAQPSPESEEKKRKNLLRAARERLHEKRLHSQIKKNRQVPAAEF</sequence>
<reference evidence="6 7" key="1">
    <citation type="submission" date="2016-03" db="EMBL/GenBank/DDBJ databases">
        <title>Trachymyrmex septentrionalis WGS genome.</title>
        <authorList>
            <person name="Nygaard S."/>
            <person name="Hu H."/>
            <person name="Boomsma J."/>
            <person name="Zhang G."/>
        </authorList>
    </citation>
    <scope>NUCLEOTIDE SEQUENCE [LARGE SCALE GENOMIC DNA]</scope>
    <source>
        <strain evidence="6">Tsep2-gDNA-1</strain>
        <tissue evidence="6">Whole body</tissue>
    </source>
</reference>
<evidence type="ECO:0000259" key="5">
    <source>
        <dbReference type="Pfam" id="PF00472"/>
    </source>
</evidence>
<dbReference type="GO" id="GO:0070126">
    <property type="term" value="P:mitochondrial translational termination"/>
    <property type="evidence" value="ECO:0007669"/>
    <property type="project" value="TreeGrafter"/>
</dbReference>
<dbReference type="PANTHER" id="PTHR11075:SF54">
    <property type="entry name" value="LARGE RIBOSOMAL SUBUNIT PROTEIN ML62"/>
    <property type="match status" value="1"/>
</dbReference>
<dbReference type="KEGG" id="tsep:108750369"/>
<feature type="domain" description="Prokaryotic-type class I peptide chain release factors" evidence="5">
    <location>
        <begin position="64"/>
        <end position="194"/>
    </location>
</feature>
<dbReference type="EC" id="3.1.1.29" evidence="1"/>
<dbReference type="GO" id="GO:0004045">
    <property type="term" value="F:peptidyl-tRNA hydrolase activity"/>
    <property type="evidence" value="ECO:0007669"/>
    <property type="project" value="UniProtKB-EC"/>
</dbReference>
<dbReference type="InterPro" id="IPR000352">
    <property type="entry name" value="Pep_chain_release_fac_I"/>
</dbReference>
<evidence type="ECO:0000313" key="7">
    <source>
        <dbReference type="Proteomes" id="UP000078541"/>
    </source>
</evidence>